<protein>
    <submittedName>
        <fullName evidence="2">Uncharacterized protein</fullName>
    </submittedName>
</protein>
<evidence type="ECO:0000313" key="3">
    <source>
        <dbReference type="Proteomes" id="UP000567885"/>
    </source>
</evidence>
<name>A0A8H5SN16_FUSHE</name>
<comment type="caution">
    <text evidence="2">The sequence shown here is derived from an EMBL/GenBank/DDBJ whole genome shotgun (WGS) entry which is preliminary data.</text>
</comment>
<organism evidence="2 3">
    <name type="scientific">Fusarium heterosporum</name>
    <dbReference type="NCBI Taxonomy" id="42747"/>
    <lineage>
        <taxon>Eukaryota</taxon>
        <taxon>Fungi</taxon>
        <taxon>Dikarya</taxon>
        <taxon>Ascomycota</taxon>
        <taxon>Pezizomycotina</taxon>
        <taxon>Sordariomycetes</taxon>
        <taxon>Hypocreomycetidae</taxon>
        <taxon>Hypocreales</taxon>
        <taxon>Nectriaceae</taxon>
        <taxon>Fusarium</taxon>
        <taxon>Fusarium heterosporum species complex</taxon>
    </lineage>
</organism>
<proteinExistence type="predicted"/>
<dbReference type="OrthoDB" id="5089449at2759"/>
<dbReference type="EMBL" id="JAAGWQ010000339">
    <property type="protein sequence ID" value="KAF5656634.1"/>
    <property type="molecule type" value="Genomic_DNA"/>
</dbReference>
<sequence length="191" mass="23328">MSQYFQNATDFDARYHNRTPIRRVVVRASRRREWEWRLSNENADLMRRLQDSQQIVARQNYEQDELEAEIAGLRAFDEAFDQNLKDENIAQRQELDILRDETAMQRQELQKLRGNTAQRQEIQELRAETAMQSQELQKYKADASKQEHIRKELRNENKNKKRTIERLIQERDETRDDRRYELQSRNSYRPR</sequence>
<accession>A0A8H5SN16</accession>
<feature type="region of interest" description="Disordered" evidence="1">
    <location>
        <begin position="141"/>
        <end position="191"/>
    </location>
</feature>
<evidence type="ECO:0000313" key="2">
    <source>
        <dbReference type="EMBL" id="KAF5656634.1"/>
    </source>
</evidence>
<evidence type="ECO:0000256" key="1">
    <source>
        <dbReference type="SAM" id="MobiDB-lite"/>
    </source>
</evidence>
<reference evidence="2 3" key="1">
    <citation type="submission" date="2020-05" db="EMBL/GenBank/DDBJ databases">
        <title>Identification and distribution of gene clusters putatively required for synthesis of sphingolipid metabolism inhibitors in phylogenetically diverse species of the filamentous fungus Fusarium.</title>
        <authorList>
            <person name="Kim H.-S."/>
            <person name="Busman M."/>
            <person name="Brown D.W."/>
            <person name="Divon H."/>
            <person name="Uhlig S."/>
            <person name="Proctor R.H."/>
        </authorList>
    </citation>
    <scope>NUCLEOTIDE SEQUENCE [LARGE SCALE GENOMIC DNA]</scope>
    <source>
        <strain evidence="2 3">NRRL 20693</strain>
    </source>
</reference>
<feature type="compositionally biased region" description="Basic and acidic residues" evidence="1">
    <location>
        <begin position="141"/>
        <end position="182"/>
    </location>
</feature>
<gene>
    <name evidence="2" type="ORF">FHETE_10911</name>
</gene>
<keyword evidence="3" id="KW-1185">Reference proteome</keyword>
<dbReference type="AlphaFoldDB" id="A0A8H5SN16"/>
<dbReference type="Proteomes" id="UP000567885">
    <property type="component" value="Unassembled WGS sequence"/>
</dbReference>